<feature type="transmembrane region" description="Helical" evidence="8">
    <location>
        <begin position="280"/>
        <end position="302"/>
    </location>
</feature>
<keyword evidence="4" id="KW-1003">Cell membrane</keyword>
<evidence type="ECO:0000256" key="2">
    <source>
        <dbReference type="ARBA" id="ARBA00007935"/>
    </source>
</evidence>
<sequence>MGSTANKWIGLILGVLLLAASMLISIRFGFTVIGWNEIKAALWNYDEASMEQVVVRTARLPRTLIAASIGASLAVAGAIMQAVTRNPLASPSVLGINAGASFAIVLAITFLGISDINILLWMSLAGSGITAVIVYILGSIGREGLSPLRIILAGCALIALFSSGTQGLLVLNQSGLQDVIFWLTGSIASRDLDTLIPVFPYLCFGWIAAFLLAGQLNILVLGENTAKNLGQKVVYIQLAAGVVVVLLAGGSVAIAGPIGLVGIIVPYLSKYLAGRDHRWMLPYCAIIGAILLLLADVAARLIILPEEVPVGIMTAAIGAPFFIYLARKELRRE</sequence>
<evidence type="ECO:0000313" key="10">
    <source>
        <dbReference type="Proteomes" id="UP000198972"/>
    </source>
</evidence>
<reference evidence="9 10" key="1">
    <citation type="submission" date="2016-10" db="EMBL/GenBank/DDBJ databases">
        <authorList>
            <person name="de Groot N.N."/>
        </authorList>
    </citation>
    <scope>NUCLEOTIDE SEQUENCE [LARGE SCALE GENOMIC DNA]</scope>
    <source>
        <strain evidence="9 10">DSM 28129</strain>
    </source>
</reference>
<evidence type="ECO:0000256" key="1">
    <source>
        <dbReference type="ARBA" id="ARBA00004651"/>
    </source>
</evidence>
<evidence type="ECO:0000313" key="9">
    <source>
        <dbReference type="EMBL" id="SDF34356.1"/>
    </source>
</evidence>
<keyword evidence="5 8" id="KW-0812">Transmembrane</keyword>
<accession>A0A1G7KB30</accession>
<dbReference type="GO" id="GO:0033214">
    <property type="term" value="P:siderophore-iron import into cell"/>
    <property type="evidence" value="ECO:0007669"/>
    <property type="project" value="TreeGrafter"/>
</dbReference>
<evidence type="ECO:0000256" key="7">
    <source>
        <dbReference type="ARBA" id="ARBA00023136"/>
    </source>
</evidence>
<dbReference type="InterPro" id="IPR000522">
    <property type="entry name" value="ABC_transptr_permease_BtuC"/>
</dbReference>
<name>A0A1G7KB30_9BACL</name>
<dbReference type="CDD" id="cd06550">
    <property type="entry name" value="TM_ABC_iron-siderophores_like"/>
    <property type="match status" value="1"/>
</dbReference>
<evidence type="ECO:0000256" key="3">
    <source>
        <dbReference type="ARBA" id="ARBA00022448"/>
    </source>
</evidence>
<dbReference type="OrthoDB" id="9811721at2"/>
<dbReference type="STRING" id="670482.SAMN04488542_10977"/>
<dbReference type="PANTHER" id="PTHR30472:SF1">
    <property type="entry name" value="FE(3+) DICITRATE TRANSPORT SYSTEM PERMEASE PROTEIN FECC-RELATED"/>
    <property type="match status" value="1"/>
</dbReference>
<evidence type="ECO:0000256" key="8">
    <source>
        <dbReference type="SAM" id="Phobius"/>
    </source>
</evidence>
<feature type="transmembrane region" description="Helical" evidence="8">
    <location>
        <begin position="308"/>
        <end position="326"/>
    </location>
</feature>
<feature type="transmembrane region" description="Helical" evidence="8">
    <location>
        <begin position="89"/>
        <end position="111"/>
    </location>
</feature>
<dbReference type="Gene3D" id="1.10.3470.10">
    <property type="entry name" value="ABC transporter involved in vitamin B12 uptake, BtuC"/>
    <property type="match status" value="1"/>
</dbReference>
<feature type="transmembrane region" description="Helical" evidence="8">
    <location>
        <begin position="12"/>
        <end position="35"/>
    </location>
</feature>
<dbReference type="RefSeq" id="WP_091229106.1">
    <property type="nucleotide sequence ID" value="NZ_FNBG01000009.1"/>
</dbReference>
<evidence type="ECO:0000256" key="6">
    <source>
        <dbReference type="ARBA" id="ARBA00022989"/>
    </source>
</evidence>
<protein>
    <submittedName>
        <fullName evidence="9">Iron complex transport system permease protein</fullName>
    </submittedName>
</protein>
<keyword evidence="7 8" id="KW-0472">Membrane</keyword>
<evidence type="ECO:0000256" key="5">
    <source>
        <dbReference type="ARBA" id="ARBA00022692"/>
    </source>
</evidence>
<feature type="transmembrane region" description="Helical" evidence="8">
    <location>
        <begin position="150"/>
        <end position="171"/>
    </location>
</feature>
<feature type="transmembrane region" description="Helical" evidence="8">
    <location>
        <begin position="192"/>
        <end position="215"/>
    </location>
</feature>
<dbReference type="GO" id="GO:0005886">
    <property type="term" value="C:plasma membrane"/>
    <property type="evidence" value="ECO:0007669"/>
    <property type="project" value="UniProtKB-SubCell"/>
</dbReference>
<evidence type="ECO:0000256" key="4">
    <source>
        <dbReference type="ARBA" id="ARBA00022475"/>
    </source>
</evidence>
<keyword evidence="6 8" id="KW-1133">Transmembrane helix</keyword>
<comment type="similarity">
    <text evidence="2">Belongs to the binding-protein-dependent transport system permease family. FecCD subfamily.</text>
</comment>
<dbReference type="AlphaFoldDB" id="A0A1G7KB30"/>
<dbReference type="SUPFAM" id="SSF81345">
    <property type="entry name" value="ABC transporter involved in vitamin B12 uptake, BtuC"/>
    <property type="match status" value="1"/>
</dbReference>
<dbReference type="FunFam" id="1.10.3470.10:FF:000001">
    <property type="entry name" value="Vitamin B12 ABC transporter permease BtuC"/>
    <property type="match status" value="1"/>
</dbReference>
<dbReference type="GO" id="GO:0022857">
    <property type="term" value="F:transmembrane transporter activity"/>
    <property type="evidence" value="ECO:0007669"/>
    <property type="project" value="InterPro"/>
</dbReference>
<gene>
    <name evidence="9" type="ORF">SAMN04488542_10977</name>
</gene>
<feature type="transmembrane region" description="Helical" evidence="8">
    <location>
        <begin position="235"/>
        <end position="268"/>
    </location>
</feature>
<organism evidence="9 10">
    <name type="scientific">Fontibacillus panacisegetis</name>
    <dbReference type="NCBI Taxonomy" id="670482"/>
    <lineage>
        <taxon>Bacteria</taxon>
        <taxon>Bacillati</taxon>
        <taxon>Bacillota</taxon>
        <taxon>Bacilli</taxon>
        <taxon>Bacillales</taxon>
        <taxon>Paenibacillaceae</taxon>
        <taxon>Fontibacillus</taxon>
    </lineage>
</organism>
<dbReference type="Proteomes" id="UP000198972">
    <property type="component" value="Unassembled WGS sequence"/>
</dbReference>
<comment type="subcellular location">
    <subcellularLocation>
        <location evidence="1">Cell membrane</location>
        <topology evidence="1">Multi-pass membrane protein</topology>
    </subcellularLocation>
</comment>
<dbReference type="Pfam" id="PF01032">
    <property type="entry name" value="FecCD"/>
    <property type="match status" value="1"/>
</dbReference>
<dbReference type="InterPro" id="IPR037294">
    <property type="entry name" value="ABC_BtuC-like"/>
</dbReference>
<feature type="transmembrane region" description="Helical" evidence="8">
    <location>
        <begin position="64"/>
        <end position="83"/>
    </location>
</feature>
<keyword evidence="10" id="KW-1185">Reference proteome</keyword>
<dbReference type="EMBL" id="FNBG01000009">
    <property type="protein sequence ID" value="SDF34356.1"/>
    <property type="molecule type" value="Genomic_DNA"/>
</dbReference>
<feature type="transmembrane region" description="Helical" evidence="8">
    <location>
        <begin position="118"/>
        <end position="138"/>
    </location>
</feature>
<proteinExistence type="inferred from homology"/>
<keyword evidence="3" id="KW-0813">Transport</keyword>
<dbReference type="PANTHER" id="PTHR30472">
    <property type="entry name" value="FERRIC ENTEROBACTIN TRANSPORT SYSTEM PERMEASE PROTEIN"/>
    <property type="match status" value="1"/>
</dbReference>